<evidence type="ECO:0000256" key="8">
    <source>
        <dbReference type="ARBA" id="ARBA00022695"/>
    </source>
</evidence>
<dbReference type="Pfam" id="PF00132">
    <property type="entry name" value="Hexapep"/>
    <property type="match status" value="2"/>
</dbReference>
<dbReference type="Gene3D" id="2.160.10.10">
    <property type="entry name" value="Hexapeptide repeat proteins"/>
    <property type="match status" value="1"/>
</dbReference>
<dbReference type="CDD" id="cd03353">
    <property type="entry name" value="LbH_GlmU_C"/>
    <property type="match status" value="1"/>
</dbReference>
<evidence type="ECO:0000256" key="13">
    <source>
        <dbReference type="ARBA" id="ARBA00023315"/>
    </source>
</evidence>
<evidence type="ECO:0000256" key="2">
    <source>
        <dbReference type="ARBA" id="ARBA00004496"/>
    </source>
</evidence>
<dbReference type="SUPFAM" id="SSF51161">
    <property type="entry name" value="Trimeric LpxA-like enzymes"/>
    <property type="match status" value="1"/>
</dbReference>
<evidence type="ECO:0000256" key="6">
    <source>
        <dbReference type="ARBA" id="ARBA00022490"/>
    </source>
</evidence>
<dbReference type="InterPro" id="IPR038009">
    <property type="entry name" value="GlmU_C_LbH"/>
</dbReference>
<feature type="non-terminal residue" evidence="16">
    <location>
        <position position="1"/>
    </location>
</feature>
<keyword evidence="8" id="KW-0548">Nucleotidyltransferase</keyword>
<comment type="cofactor">
    <cofactor evidence="1">
        <name>Mg(2+)</name>
        <dbReference type="ChEBI" id="CHEBI:18420"/>
    </cofactor>
</comment>
<comment type="similarity">
    <text evidence="3">In the C-terminal section; belongs to the transferase hexapeptide repeat family.</text>
</comment>
<comment type="caution">
    <text evidence="16">The sequence shown here is derived from an EMBL/GenBank/DDBJ whole genome shotgun (WGS) entry which is preliminary data.</text>
</comment>
<dbReference type="GO" id="GO:0006048">
    <property type="term" value="P:UDP-N-acetylglucosamine biosynthetic process"/>
    <property type="evidence" value="ECO:0007669"/>
    <property type="project" value="InterPro"/>
</dbReference>
<proteinExistence type="inferred from homology"/>
<evidence type="ECO:0000256" key="5">
    <source>
        <dbReference type="ARBA" id="ARBA00012457"/>
    </source>
</evidence>
<dbReference type="EC" id="2.7.7.23" evidence="5"/>
<evidence type="ECO:0000256" key="10">
    <source>
        <dbReference type="ARBA" id="ARBA00022842"/>
    </source>
</evidence>
<comment type="catalytic activity">
    <reaction evidence="15">
        <text>N-acetyl-alpha-D-glucosamine 1-phosphate + UTP + H(+) = UDP-N-acetyl-alpha-D-glucosamine + diphosphate</text>
        <dbReference type="Rhea" id="RHEA:13509"/>
        <dbReference type="ChEBI" id="CHEBI:15378"/>
        <dbReference type="ChEBI" id="CHEBI:33019"/>
        <dbReference type="ChEBI" id="CHEBI:46398"/>
        <dbReference type="ChEBI" id="CHEBI:57705"/>
        <dbReference type="ChEBI" id="CHEBI:57776"/>
        <dbReference type="EC" id="2.7.7.23"/>
    </reaction>
</comment>
<dbReference type="EMBL" id="LAZR01047891">
    <property type="protein sequence ID" value="KKK93168.1"/>
    <property type="molecule type" value="Genomic_DNA"/>
</dbReference>
<dbReference type="GO" id="GO:0009252">
    <property type="term" value="P:peptidoglycan biosynthetic process"/>
    <property type="evidence" value="ECO:0007669"/>
    <property type="project" value="UniProtKB-KW"/>
</dbReference>
<dbReference type="GO" id="GO:0071555">
    <property type="term" value="P:cell wall organization"/>
    <property type="evidence" value="ECO:0007669"/>
    <property type="project" value="UniProtKB-KW"/>
</dbReference>
<keyword evidence="14" id="KW-0961">Cell wall biogenesis/degradation</keyword>
<evidence type="ECO:0000256" key="9">
    <source>
        <dbReference type="ARBA" id="ARBA00022723"/>
    </source>
</evidence>
<evidence type="ECO:0000256" key="11">
    <source>
        <dbReference type="ARBA" id="ARBA00022960"/>
    </source>
</evidence>
<dbReference type="GO" id="GO:0046872">
    <property type="term" value="F:metal ion binding"/>
    <property type="evidence" value="ECO:0007669"/>
    <property type="project" value="UniProtKB-KW"/>
</dbReference>
<protein>
    <recommendedName>
        <fullName evidence="5">UDP-N-acetylglucosamine diphosphorylase</fullName>
        <ecNumber evidence="5">2.7.7.23</ecNumber>
    </recommendedName>
</protein>
<comment type="subcellular location">
    <subcellularLocation>
        <location evidence="2">Cytoplasm</location>
    </subcellularLocation>
</comment>
<evidence type="ECO:0000256" key="15">
    <source>
        <dbReference type="ARBA" id="ARBA00048493"/>
    </source>
</evidence>
<dbReference type="GO" id="GO:0005737">
    <property type="term" value="C:cytoplasm"/>
    <property type="evidence" value="ECO:0007669"/>
    <property type="project" value="UniProtKB-SubCell"/>
</dbReference>
<dbReference type="PANTHER" id="PTHR43584">
    <property type="entry name" value="NUCLEOTIDYL TRANSFERASE"/>
    <property type="match status" value="1"/>
</dbReference>
<keyword evidence="7" id="KW-0808">Transferase</keyword>
<evidence type="ECO:0000256" key="4">
    <source>
        <dbReference type="ARBA" id="ARBA00007947"/>
    </source>
</evidence>
<dbReference type="InterPro" id="IPR011004">
    <property type="entry name" value="Trimer_LpxA-like_sf"/>
</dbReference>
<keyword evidence="6" id="KW-0963">Cytoplasm</keyword>
<keyword evidence="11" id="KW-0133">Cell shape</keyword>
<keyword evidence="13" id="KW-0012">Acyltransferase</keyword>
<evidence type="ECO:0000256" key="12">
    <source>
        <dbReference type="ARBA" id="ARBA00022984"/>
    </source>
</evidence>
<keyword evidence="12" id="KW-0573">Peptidoglycan synthesis</keyword>
<accession>A0A0F8ZHB3</accession>
<gene>
    <name evidence="16" type="ORF">LCGC14_2695590</name>
</gene>
<dbReference type="GO" id="GO:0008360">
    <property type="term" value="P:regulation of cell shape"/>
    <property type="evidence" value="ECO:0007669"/>
    <property type="project" value="UniProtKB-KW"/>
</dbReference>
<name>A0A0F8ZHB3_9ZZZZ</name>
<keyword evidence="9" id="KW-0479">Metal-binding</keyword>
<dbReference type="AlphaFoldDB" id="A0A0F8ZHB3"/>
<organism evidence="16">
    <name type="scientific">marine sediment metagenome</name>
    <dbReference type="NCBI Taxonomy" id="412755"/>
    <lineage>
        <taxon>unclassified sequences</taxon>
        <taxon>metagenomes</taxon>
        <taxon>ecological metagenomes</taxon>
    </lineage>
</organism>
<dbReference type="InterPro" id="IPR001451">
    <property type="entry name" value="Hexapep"/>
</dbReference>
<comment type="similarity">
    <text evidence="4">In the N-terminal section; belongs to the N-acetylglucosamine-1-phosphate uridyltransferase family.</text>
</comment>
<evidence type="ECO:0000313" key="16">
    <source>
        <dbReference type="EMBL" id="KKK93168.1"/>
    </source>
</evidence>
<dbReference type="PANTHER" id="PTHR43584:SF3">
    <property type="entry name" value="BIFUNCTIONAL PROTEIN GLMU"/>
    <property type="match status" value="1"/>
</dbReference>
<reference evidence="16" key="1">
    <citation type="journal article" date="2015" name="Nature">
        <title>Complex archaea that bridge the gap between prokaryotes and eukaryotes.</title>
        <authorList>
            <person name="Spang A."/>
            <person name="Saw J.H."/>
            <person name="Jorgensen S.L."/>
            <person name="Zaremba-Niedzwiedzka K."/>
            <person name="Martijn J."/>
            <person name="Lind A.E."/>
            <person name="van Eijk R."/>
            <person name="Schleper C."/>
            <person name="Guy L."/>
            <person name="Ettema T.J."/>
        </authorList>
    </citation>
    <scope>NUCLEOTIDE SEQUENCE</scope>
</reference>
<dbReference type="InterPro" id="IPR050065">
    <property type="entry name" value="GlmU-like"/>
</dbReference>
<dbReference type="GO" id="GO:0019134">
    <property type="term" value="F:glucosamine-1-phosphate N-acetyltransferase activity"/>
    <property type="evidence" value="ECO:0007669"/>
    <property type="project" value="InterPro"/>
</dbReference>
<evidence type="ECO:0000256" key="3">
    <source>
        <dbReference type="ARBA" id="ARBA00007707"/>
    </source>
</evidence>
<dbReference type="GO" id="GO:0003977">
    <property type="term" value="F:UDP-N-acetylglucosamine diphosphorylase activity"/>
    <property type="evidence" value="ECO:0007669"/>
    <property type="project" value="UniProtKB-EC"/>
</dbReference>
<keyword evidence="10" id="KW-0460">Magnesium</keyword>
<sequence length="190" mass="19356">VGAGTEIKPNTTISGGSVIGARCSLGPNTVITDSRIGDECSVVASMLEEAVLESVVEVGPFSHLRPGSHLETGVHVGNFVEVKASRLGRGTKVGHFSYVGDAEVGEEVNIGAGTVTCNYDGEKKNVTVIGDRAFVGSDTMLVAPVRLGEDAKTGAGAVVTEDVPAGAKVAGVPARSLSGQARRQVRKQGG</sequence>
<evidence type="ECO:0000256" key="1">
    <source>
        <dbReference type="ARBA" id="ARBA00001946"/>
    </source>
</evidence>
<evidence type="ECO:0000256" key="14">
    <source>
        <dbReference type="ARBA" id="ARBA00023316"/>
    </source>
</evidence>
<evidence type="ECO:0000256" key="7">
    <source>
        <dbReference type="ARBA" id="ARBA00022679"/>
    </source>
</evidence>